<dbReference type="InterPro" id="IPR055507">
    <property type="entry name" value="DUF7079"/>
</dbReference>
<dbReference type="OrthoDB" id="8684941at2"/>
<name>A0A5B7SQN4_9FLAO</name>
<sequence>MTEGRSIKNKQQLWIALSELYLDTELQPDFFAELAKRIYESPFSYKEVREIDKKEVFPVLYQNVLSVAGVWDGFDEEWLITSIVKKNAKRNFLSQGYHGFLYSRMQHIFKEEWKQIEIYLHKLRCEE</sequence>
<dbReference type="RefSeq" id="WP_138853348.1">
    <property type="nucleotide sequence ID" value="NZ_CP040710.1"/>
</dbReference>
<reference evidence="2 3" key="1">
    <citation type="submission" date="2019-05" db="EMBL/GenBank/DDBJ databases">
        <title>Genome sequencing of F202Z8.</title>
        <authorList>
            <person name="Kwon Y.M."/>
        </authorList>
    </citation>
    <scope>NUCLEOTIDE SEQUENCE [LARGE SCALE GENOMIC DNA]</scope>
    <source>
        <strain evidence="2 3">F202Z8</strain>
    </source>
</reference>
<dbReference type="EMBL" id="CP040710">
    <property type="protein sequence ID" value="QCX01005.1"/>
    <property type="molecule type" value="Genomic_DNA"/>
</dbReference>
<dbReference type="AlphaFoldDB" id="A0A5B7SQN4"/>
<evidence type="ECO:0000313" key="2">
    <source>
        <dbReference type="EMBL" id="QCX01005.1"/>
    </source>
</evidence>
<proteinExistence type="predicted"/>
<dbReference type="KEGG" id="asag:FGM00_13110"/>
<dbReference type="Pfam" id="PF23296">
    <property type="entry name" value="DUF7079"/>
    <property type="match status" value="1"/>
</dbReference>
<organism evidence="2 3">
    <name type="scientific">Aggregatimonas sangjinii</name>
    <dbReference type="NCBI Taxonomy" id="2583587"/>
    <lineage>
        <taxon>Bacteria</taxon>
        <taxon>Pseudomonadati</taxon>
        <taxon>Bacteroidota</taxon>
        <taxon>Flavobacteriia</taxon>
        <taxon>Flavobacteriales</taxon>
        <taxon>Flavobacteriaceae</taxon>
        <taxon>Aggregatimonas</taxon>
    </lineage>
</organism>
<accession>A0A5B7SQN4</accession>
<evidence type="ECO:0000313" key="3">
    <source>
        <dbReference type="Proteomes" id="UP000310017"/>
    </source>
</evidence>
<gene>
    <name evidence="2" type="ORF">FGM00_13110</name>
</gene>
<dbReference type="Proteomes" id="UP000310017">
    <property type="component" value="Chromosome"/>
</dbReference>
<keyword evidence="3" id="KW-1185">Reference proteome</keyword>
<feature type="domain" description="DUF7079" evidence="1">
    <location>
        <begin position="9"/>
        <end position="117"/>
    </location>
</feature>
<evidence type="ECO:0000259" key="1">
    <source>
        <dbReference type="Pfam" id="PF23296"/>
    </source>
</evidence>
<protein>
    <recommendedName>
        <fullName evidence="1">DUF7079 domain-containing protein</fullName>
    </recommendedName>
</protein>